<dbReference type="EMBL" id="JACXVP010000008">
    <property type="protein sequence ID" value="KAG5588874.1"/>
    <property type="molecule type" value="Genomic_DNA"/>
</dbReference>
<dbReference type="PANTHER" id="PTHR33626:SF2">
    <property type="match status" value="1"/>
</dbReference>
<feature type="non-terminal residue" evidence="1">
    <location>
        <position position="129"/>
    </location>
</feature>
<accession>A0A9J5XM50</accession>
<dbReference type="AlphaFoldDB" id="A0A9J5XM50"/>
<dbReference type="Proteomes" id="UP000824120">
    <property type="component" value="Chromosome 8"/>
</dbReference>
<keyword evidence="2" id="KW-1185">Reference proteome</keyword>
<evidence type="ECO:0000313" key="1">
    <source>
        <dbReference type="EMBL" id="KAG5588874.1"/>
    </source>
</evidence>
<reference evidence="1 2" key="1">
    <citation type="submission" date="2020-09" db="EMBL/GenBank/DDBJ databases">
        <title>De no assembly of potato wild relative species, Solanum commersonii.</title>
        <authorList>
            <person name="Cho K."/>
        </authorList>
    </citation>
    <scope>NUCLEOTIDE SEQUENCE [LARGE SCALE GENOMIC DNA]</scope>
    <source>
        <strain evidence="1">LZ3.2</strain>
        <tissue evidence="1">Leaf</tissue>
    </source>
</reference>
<name>A0A9J5XM50_SOLCO</name>
<dbReference type="PANTHER" id="PTHR33626">
    <property type="entry name" value="ZGC:158463"/>
    <property type="match status" value="1"/>
</dbReference>
<dbReference type="OrthoDB" id="1733326at2759"/>
<proteinExistence type="predicted"/>
<protein>
    <submittedName>
        <fullName evidence="1">Uncharacterized protein</fullName>
    </submittedName>
</protein>
<organism evidence="1 2">
    <name type="scientific">Solanum commersonii</name>
    <name type="common">Commerson's wild potato</name>
    <name type="synonym">Commerson's nightshade</name>
    <dbReference type="NCBI Taxonomy" id="4109"/>
    <lineage>
        <taxon>Eukaryota</taxon>
        <taxon>Viridiplantae</taxon>
        <taxon>Streptophyta</taxon>
        <taxon>Embryophyta</taxon>
        <taxon>Tracheophyta</taxon>
        <taxon>Spermatophyta</taxon>
        <taxon>Magnoliopsida</taxon>
        <taxon>eudicotyledons</taxon>
        <taxon>Gunneridae</taxon>
        <taxon>Pentapetalae</taxon>
        <taxon>asterids</taxon>
        <taxon>lamiids</taxon>
        <taxon>Solanales</taxon>
        <taxon>Solanaceae</taxon>
        <taxon>Solanoideae</taxon>
        <taxon>Solaneae</taxon>
        <taxon>Solanum</taxon>
    </lineage>
</organism>
<sequence>SAEACANPPGVIGSTLLVFNEEFLVSASHQLALTTSLSFVHTALHSYQLNDPMKYLDRGNGGNSLHAMSREANLRNDHCQNMQKRTTREHILNTWGRRVPVMHLLSITRNPVNHRVFDRKLHPKPLSQG</sequence>
<feature type="non-terminal residue" evidence="1">
    <location>
        <position position="1"/>
    </location>
</feature>
<gene>
    <name evidence="1" type="ORF">H5410_039388</name>
</gene>
<comment type="caution">
    <text evidence="1">The sequence shown here is derived from an EMBL/GenBank/DDBJ whole genome shotgun (WGS) entry which is preliminary data.</text>
</comment>
<evidence type="ECO:0000313" key="2">
    <source>
        <dbReference type="Proteomes" id="UP000824120"/>
    </source>
</evidence>